<proteinExistence type="predicted"/>
<dbReference type="AlphaFoldDB" id="A0A085M4H5"/>
<evidence type="ECO:0000256" key="1">
    <source>
        <dbReference type="SAM" id="MobiDB-lite"/>
    </source>
</evidence>
<feature type="compositionally biased region" description="Polar residues" evidence="1">
    <location>
        <begin position="70"/>
        <end position="81"/>
    </location>
</feature>
<dbReference type="EMBL" id="KL363231">
    <property type="protein sequence ID" value="KFD52121.1"/>
    <property type="molecule type" value="Genomic_DNA"/>
</dbReference>
<gene>
    <name evidence="2" type="ORF">M513_06966</name>
</gene>
<name>A0A085M4H5_9BILA</name>
<accession>A0A085M4H5</accession>
<evidence type="ECO:0000313" key="3">
    <source>
        <dbReference type="Proteomes" id="UP000030764"/>
    </source>
</evidence>
<dbReference type="Proteomes" id="UP000030764">
    <property type="component" value="Unassembled WGS sequence"/>
</dbReference>
<evidence type="ECO:0000313" key="2">
    <source>
        <dbReference type="EMBL" id="KFD52121.1"/>
    </source>
</evidence>
<sequence length="81" mass="8807">MQVAEGSSVIADRQSIAKGKRFTSGIVLEGGEPFRNRMRWSVTIQNSANSTVANKMSPACRPMNLKPSDDTLNTSKRLAVP</sequence>
<protein>
    <submittedName>
        <fullName evidence="2">Uncharacterized protein</fullName>
    </submittedName>
</protein>
<feature type="region of interest" description="Disordered" evidence="1">
    <location>
        <begin position="54"/>
        <end position="81"/>
    </location>
</feature>
<keyword evidence="3" id="KW-1185">Reference proteome</keyword>
<reference evidence="2 3" key="1">
    <citation type="journal article" date="2014" name="Nat. Genet.">
        <title>Genome and transcriptome of the porcine whipworm Trichuris suis.</title>
        <authorList>
            <person name="Jex A.R."/>
            <person name="Nejsum P."/>
            <person name="Schwarz E.M."/>
            <person name="Hu L."/>
            <person name="Young N.D."/>
            <person name="Hall R.S."/>
            <person name="Korhonen P.K."/>
            <person name="Liao S."/>
            <person name="Thamsborg S."/>
            <person name="Xia J."/>
            <person name="Xu P."/>
            <person name="Wang S."/>
            <person name="Scheerlinck J.P."/>
            <person name="Hofmann A."/>
            <person name="Sternberg P.W."/>
            <person name="Wang J."/>
            <person name="Gasser R.B."/>
        </authorList>
    </citation>
    <scope>NUCLEOTIDE SEQUENCE [LARGE SCALE GENOMIC DNA]</scope>
    <source>
        <strain evidence="2">DCEP-RM93M</strain>
    </source>
</reference>
<organism evidence="2 3">
    <name type="scientific">Trichuris suis</name>
    <name type="common">pig whipworm</name>
    <dbReference type="NCBI Taxonomy" id="68888"/>
    <lineage>
        <taxon>Eukaryota</taxon>
        <taxon>Metazoa</taxon>
        <taxon>Ecdysozoa</taxon>
        <taxon>Nematoda</taxon>
        <taxon>Enoplea</taxon>
        <taxon>Dorylaimia</taxon>
        <taxon>Trichinellida</taxon>
        <taxon>Trichuridae</taxon>
        <taxon>Trichuris</taxon>
    </lineage>
</organism>